<proteinExistence type="predicted"/>
<dbReference type="EMBL" id="CP117411">
    <property type="protein sequence ID" value="WCT73915.1"/>
    <property type="molecule type" value="Genomic_DNA"/>
</dbReference>
<name>A0ABY7TND8_9SPHN</name>
<dbReference type="Proteomes" id="UP001220395">
    <property type="component" value="Chromosome"/>
</dbReference>
<dbReference type="RefSeq" id="WP_273688542.1">
    <property type="nucleotide sequence ID" value="NZ_CP117411.1"/>
</dbReference>
<gene>
    <name evidence="1" type="ORF">PQ455_01390</name>
</gene>
<protein>
    <submittedName>
        <fullName evidence="1">Uncharacterized protein</fullName>
    </submittedName>
</protein>
<reference evidence="1 2" key="1">
    <citation type="submission" date="2023-02" db="EMBL/GenBank/DDBJ databases">
        <title>Genome sequence of Sphingomonas naphthae.</title>
        <authorList>
            <person name="Kim S."/>
            <person name="Heo J."/>
            <person name="Kwon S.-W."/>
        </authorList>
    </citation>
    <scope>NUCLEOTIDE SEQUENCE [LARGE SCALE GENOMIC DNA]</scope>
    <source>
        <strain evidence="1 2">KACC 18716</strain>
    </source>
</reference>
<accession>A0ABY7TND8</accession>
<sequence length="48" mass="4931">MIGRLAREALAAALAQLILAVGTALANKIIKPKAPEPATEPKEPTPNA</sequence>
<evidence type="ECO:0000313" key="1">
    <source>
        <dbReference type="EMBL" id="WCT73915.1"/>
    </source>
</evidence>
<keyword evidence="2" id="KW-1185">Reference proteome</keyword>
<evidence type="ECO:0000313" key="2">
    <source>
        <dbReference type="Proteomes" id="UP001220395"/>
    </source>
</evidence>
<organism evidence="1 2">
    <name type="scientific">Sphingomonas naphthae</name>
    <dbReference type="NCBI Taxonomy" id="1813468"/>
    <lineage>
        <taxon>Bacteria</taxon>
        <taxon>Pseudomonadati</taxon>
        <taxon>Pseudomonadota</taxon>
        <taxon>Alphaproteobacteria</taxon>
        <taxon>Sphingomonadales</taxon>
        <taxon>Sphingomonadaceae</taxon>
        <taxon>Sphingomonas</taxon>
    </lineage>
</organism>